<dbReference type="STRING" id="1798683.A3C90_02030"/>
<proteinExistence type="predicted"/>
<name>A0A1F6MDQ4_9BACT</name>
<dbReference type="Pfam" id="PF13517">
    <property type="entry name" value="FG-GAP_3"/>
    <property type="match status" value="1"/>
</dbReference>
<comment type="caution">
    <text evidence="3">The sequence shown here is derived from an EMBL/GenBank/DDBJ whole genome shotgun (WGS) entry which is preliminary data.</text>
</comment>
<gene>
    <name evidence="3" type="ORF">A3C90_02030</name>
</gene>
<dbReference type="SUPFAM" id="SSF69318">
    <property type="entry name" value="Integrin alpha N-terminal domain"/>
    <property type="match status" value="1"/>
</dbReference>
<dbReference type="Pfam" id="PF14885">
    <property type="entry name" value="GHL15"/>
    <property type="match status" value="1"/>
</dbReference>
<evidence type="ECO:0000313" key="3">
    <source>
        <dbReference type="EMBL" id="OGH69782.1"/>
    </source>
</evidence>
<evidence type="ECO:0000256" key="2">
    <source>
        <dbReference type="SAM" id="SignalP"/>
    </source>
</evidence>
<dbReference type="InterPro" id="IPR028994">
    <property type="entry name" value="Integrin_alpha_N"/>
</dbReference>
<dbReference type="Gene3D" id="2.130.10.130">
    <property type="entry name" value="Integrin alpha, N-terminal"/>
    <property type="match status" value="1"/>
</dbReference>
<protein>
    <recommendedName>
        <fullName evidence="5">VCBS repeat-containing protein</fullName>
    </recommendedName>
</protein>
<dbReference type="InterPro" id="IPR029455">
    <property type="entry name" value="GHL15"/>
</dbReference>
<evidence type="ECO:0000313" key="4">
    <source>
        <dbReference type="Proteomes" id="UP000177457"/>
    </source>
</evidence>
<dbReference type="AlphaFoldDB" id="A0A1F6MDQ4"/>
<dbReference type="InterPro" id="IPR013517">
    <property type="entry name" value="FG-GAP"/>
</dbReference>
<feature type="signal peptide" evidence="2">
    <location>
        <begin position="1"/>
        <end position="17"/>
    </location>
</feature>
<organism evidence="3 4">
    <name type="scientific">Candidatus Magasanikbacteria bacterium RIFCSPHIGHO2_02_FULL_51_14</name>
    <dbReference type="NCBI Taxonomy" id="1798683"/>
    <lineage>
        <taxon>Bacteria</taxon>
        <taxon>Candidatus Magasanikiibacteriota</taxon>
    </lineage>
</organism>
<keyword evidence="1 2" id="KW-0732">Signal</keyword>
<evidence type="ECO:0008006" key="5">
    <source>
        <dbReference type="Google" id="ProtNLM"/>
    </source>
</evidence>
<reference evidence="3 4" key="1">
    <citation type="journal article" date="2016" name="Nat. Commun.">
        <title>Thousands of microbial genomes shed light on interconnected biogeochemical processes in an aquifer system.</title>
        <authorList>
            <person name="Anantharaman K."/>
            <person name="Brown C.T."/>
            <person name="Hug L.A."/>
            <person name="Sharon I."/>
            <person name="Castelle C.J."/>
            <person name="Probst A.J."/>
            <person name="Thomas B.C."/>
            <person name="Singh A."/>
            <person name="Wilkins M.J."/>
            <person name="Karaoz U."/>
            <person name="Brodie E.L."/>
            <person name="Williams K.H."/>
            <person name="Hubbard S.S."/>
            <person name="Banfield J.F."/>
        </authorList>
    </citation>
    <scope>NUCLEOTIDE SEQUENCE [LARGE SCALE GENOMIC DNA]</scope>
</reference>
<accession>A0A1F6MDQ4</accession>
<sequence length="662" mass="74214">MLLPLLLLLLVPGVAHAAVDDHTFPKIANTYLRWELSDADAQILSQWDVVILDMEIQHRRPDLLKKMREWNPDIALLVYVNPEAIDQNADRSSSFLRRLLWQSISPEWYLTKSGGARFSWWPGTYMLNVSNDTPRANGKRWNEFLAEFVAEDLLGSGYWDGVFYDNAWDNLTYFLNTTDIDLNRDGRADSGVDAKWQEGMKFLYDRTRELARPGTVIVGNNDTTVYSHELNGMYLENFPNSTWASVMERYDFFNRNMRTPRVNFINANTNNTGNKTNYRLMRFGLTSALLEDGYYSFDFGDQDHGQLWWYDEYDVGLGDPLGRSASAQGSSAYQPDVWRREFAHGLTIVNSSPSKKIVQLGGDFEKIHGTQDTGVNDGSIVSEVAIPASDGVVLLKTFESVNDMLFENGAFLRFFRADGSKARNGFFAFDESQAGGKQVARIDLNGNGLRELVVASDTKLEVWRDDGQLYMRAWPYTANYKGKLSLAVGDLNSDGRGEIYVAPIAGYALPIQVYSRHGAFYRQDWYPFGRGYRGGYSVAIREVTGRPWENELVIGVGKGVRPMVHAFNRSYQLQRSWLAFEPGFLGGIDVAGGDVDGDGSDEVIVGAGPGKKPLIRVFDPFGNRLFGEITAYSASNLPGVRVEALDVDFDGKDDIVGMSAGL</sequence>
<evidence type="ECO:0000256" key="1">
    <source>
        <dbReference type="ARBA" id="ARBA00022729"/>
    </source>
</evidence>
<dbReference type="Proteomes" id="UP000177457">
    <property type="component" value="Unassembled WGS sequence"/>
</dbReference>
<dbReference type="EMBL" id="MFQE01000063">
    <property type="protein sequence ID" value="OGH69782.1"/>
    <property type="molecule type" value="Genomic_DNA"/>
</dbReference>
<feature type="chain" id="PRO_5009525653" description="VCBS repeat-containing protein" evidence="2">
    <location>
        <begin position="18"/>
        <end position="662"/>
    </location>
</feature>